<proteinExistence type="predicted"/>
<gene>
    <name evidence="8" type="ORF">EDS130_LOCUS4569</name>
</gene>
<keyword evidence="5" id="KW-1133">Transmembrane helix</keyword>
<evidence type="ECO:0000256" key="2">
    <source>
        <dbReference type="ARBA" id="ARBA00022737"/>
    </source>
</evidence>
<evidence type="ECO:0000259" key="7">
    <source>
        <dbReference type="PROSITE" id="PS50835"/>
    </source>
</evidence>
<dbReference type="AlphaFoldDB" id="A0A813SI87"/>
<dbReference type="Gene3D" id="2.60.40.10">
    <property type="entry name" value="Immunoglobulins"/>
    <property type="match status" value="3"/>
</dbReference>
<keyword evidence="5" id="KW-0812">Transmembrane</keyword>
<keyword evidence="2" id="KW-0677">Repeat</keyword>
<evidence type="ECO:0000256" key="3">
    <source>
        <dbReference type="ARBA" id="ARBA00023157"/>
    </source>
</evidence>
<evidence type="ECO:0000256" key="4">
    <source>
        <dbReference type="ARBA" id="ARBA00023319"/>
    </source>
</evidence>
<dbReference type="PANTHER" id="PTHR12231:SF253">
    <property type="entry name" value="DPR-INTERACTING PROTEIN ETA, ISOFORM B-RELATED"/>
    <property type="match status" value="1"/>
</dbReference>
<keyword evidence="4" id="KW-0393">Immunoglobulin domain</keyword>
<dbReference type="SUPFAM" id="SSF48726">
    <property type="entry name" value="Immunoglobulin"/>
    <property type="match status" value="3"/>
</dbReference>
<sequence>MILRILTLIFVLFSPSICSSDDSLETVSVNTGEPATFICDLPERYSNRRADFYGPTGRLLATSTGENLDSDDRTRFVLEHTYAWTWSLILSDVSDDDAGEYTCRVSSADRTLTIIKRFNLTVLTPPKIVDITIESNNNGILMENEQVILKCLARGNPPPTIQWNITEYKSLFDKRMDRNIIPFNNKLLIRNFSRTAPINYQCIADNGIPPRDTRTRHLVPAISPEVTVHSSYSRYSSQILLNCTIIARPLTSAKWKRNHMSMNAIRRTEINDYTVQLLLFLQINSLNYSEAFGMYECEAENQLKVSKAFVIIDEAILLNTTILKHYRSSSLSPLPSYAQIELLLNGSLSSTCHLYLILFLHIFVTYLNGFYNKR</sequence>
<dbReference type="InterPro" id="IPR013783">
    <property type="entry name" value="Ig-like_fold"/>
</dbReference>
<feature type="domain" description="Ig-like" evidence="7">
    <location>
        <begin position="126"/>
        <end position="219"/>
    </location>
</feature>
<accession>A0A813SI87</accession>
<dbReference type="PROSITE" id="PS50835">
    <property type="entry name" value="IG_LIKE"/>
    <property type="match status" value="3"/>
</dbReference>
<dbReference type="InterPro" id="IPR051170">
    <property type="entry name" value="Neural/epithelial_adhesion"/>
</dbReference>
<dbReference type="GO" id="GO:0043005">
    <property type="term" value="C:neuron projection"/>
    <property type="evidence" value="ECO:0007669"/>
    <property type="project" value="TreeGrafter"/>
</dbReference>
<dbReference type="InterPro" id="IPR003599">
    <property type="entry name" value="Ig_sub"/>
</dbReference>
<dbReference type="PANTHER" id="PTHR12231">
    <property type="entry name" value="CTX-RELATED TYPE I TRANSMEMBRANE PROTEIN"/>
    <property type="match status" value="1"/>
</dbReference>
<evidence type="ECO:0000256" key="5">
    <source>
        <dbReference type="SAM" id="Phobius"/>
    </source>
</evidence>
<keyword evidence="1 6" id="KW-0732">Signal</keyword>
<feature type="domain" description="Ig-like" evidence="7">
    <location>
        <begin position="224"/>
        <end position="310"/>
    </location>
</feature>
<dbReference type="OrthoDB" id="10012075at2759"/>
<dbReference type="EMBL" id="CAJNOJ010000012">
    <property type="protein sequence ID" value="CAF0795494.1"/>
    <property type="molecule type" value="Genomic_DNA"/>
</dbReference>
<dbReference type="InterPro" id="IPR007110">
    <property type="entry name" value="Ig-like_dom"/>
</dbReference>
<evidence type="ECO:0000256" key="1">
    <source>
        <dbReference type="ARBA" id="ARBA00022729"/>
    </source>
</evidence>
<dbReference type="Pfam" id="PF13927">
    <property type="entry name" value="Ig_3"/>
    <property type="match status" value="1"/>
</dbReference>
<protein>
    <recommendedName>
        <fullName evidence="7">Ig-like domain-containing protein</fullName>
    </recommendedName>
</protein>
<keyword evidence="3" id="KW-1015">Disulfide bond</keyword>
<dbReference type="SMART" id="SM00409">
    <property type="entry name" value="IG"/>
    <property type="match status" value="2"/>
</dbReference>
<reference evidence="8" key="1">
    <citation type="submission" date="2021-02" db="EMBL/GenBank/DDBJ databases">
        <authorList>
            <person name="Nowell W R."/>
        </authorList>
    </citation>
    <scope>NUCLEOTIDE SEQUENCE</scope>
</reference>
<keyword evidence="5" id="KW-0472">Membrane</keyword>
<dbReference type="CDD" id="cd00096">
    <property type="entry name" value="Ig"/>
    <property type="match status" value="3"/>
</dbReference>
<dbReference type="Proteomes" id="UP000663852">
    <property type="component" value="Unassembled WGS sequence"/>
</dbReference>
<name>A0A813SI87_ADIRI</name>
<dbReference type="InterPro" id="IPR003598">
    <property type="entry name" value="Ig_sub2"/>
</dbReference>
<feature type="chain" id="PRO_5032627915" description="Ig-like domain-containing protein" evidence="6">
    <location>
        <begin position="19"/>
        <end position="374"/>
    </location>
</feature>
<feature type="domain" description="Ig-like" evidence="7">
    <location>
        <begin position="15"/>
        <end position="113"/>
    </location>
</feature>
<dbReference type="SMART" id="SM00408">
    <property type="entry name" value="IGc2"/>
    <property type="match status" value="2"/>
</dbReference>
<organism evidence="8 9">
    <name type="scientific">Adineta ricciae</name>
    <name type="common">Rotifer</name>
    <dbReference type="NCBI Taxonomy" id="249248"/>
    <lineage>
        <taxon>Eukaryota</taxon>
        <taxon>Metazoa</taxon>
        <taxon>Spiralia</taxon>
        <taxon>Gnathifera</taxon>
        <taxon>Rotifera</taxon>
        <taxon>Eurotatoria</taxon>
        <taxon>Bdelloidea</taxon>
        <taxon>Adinetida</taxon>
        <taxon>Adinetidae</taxon>
        <taxon>Adineta</taxon>
    </lineage>
</organism>
<comment type="caution">
    <text evidence="8">The sequence shown here is derived from an EMBL/GenBank/DDBJ whole genome shotgun (WGS) entry which is preliminary data.</text>
</comment>
<evidence type="ECO:0000256" key="6">
    <source>
        <dbReference type="SAM" id="SignalP"/>
    </source>
</evidence>
<feature type="transmembrane region" description="Helical" evidence="5">
    <location>
        <begin position="353"/>
        <end position="371"/>
    </location>
</feature>
<dbReference type="InterPro" id="IPR036179">
    <property type="entry name" value="Ig-like_dom_sf"/>
</dbReference>
<feature type="signal peptide" evidence="6">
    <location>
        <begin position="1"/>
        <end position="18"/>
    </location>
</feature>
<evidence type="ECO:0000313" key="9">
    <source>
        <dbReference type="Proteomes" id="UP000663852"/>
    </source>
</evidence>
<evidence type="ECO:0000313" key="8">
    <source>
        <dbReference type="EMBL" id="CAF0795494.1"/>
    </source>
</evidence>